<dbReference type="Pfam" id="PF02086">
    <property type="entry name" value="MethyltransfD12"/>
    <property type="match status" value="1"/>
</dbReference>
<evidence type="ECO:0000313" key="9">
    <source>
        <dbReference type="Proteomes" id="UP000189883"/>
    </source>
</evidence>
<evidence type="ECO:0000256" key="3">
    <source>
        <dbReference type="ARBA" id="ARBA00022679"/>
    </source>
</evidence>
<dbReference type="GO" id="GO:0003676">
    <property type="term" value="F:nucleic acid binding"/>
    <property type="evidence" value="ECO:0007669"/>
    <property type="project" value="InterPro"/>
</dbReference>
<accession>A0A1S7DR79</accession>
<evidence type="ECO:0000256" key="1">
    <source>
        <dbReference type="ARBA" id="ARBA00011900"/>
    </source>
</evidence>
<keyword evidence="4" id="KW-0949">S-adenosyl-L-methionine</keyword>
<dbReference type="Gene3D" id="3.40.50.150">
    <property type="entry name" value="Vaccinia Virus protein VP39"/>
    <property type="match status" value="1"/>
</dbReference>
<dbReference type="GO" id="GO:0032259">
    <property type="term" value="P:methylation"/>
    <property type="evidence" value="ECO:0007669"/>
    <property type="project" value="UniProtKB-KW"/>
</dbReference>
<keyword evidence="3" id="KW-0808">Transferase</keyword>
<dbReference type="InterPro" id="IPR012327">
    <property type="entry name" value="MeTrfase_D12"/>
</dbReference>
<sequence length="332" mass="38657">MNYIGSKSKLSNFIKQSIYSVVGNDLSQKIFCDLFAGTGIIGRNFKSEVKQIISNDIEYYSFVLNRNYIENHQFFEYNHLIKELNNIKGIQGFIFEEYSENGKAQRLYFSETNGKKIDAIRQKIENWKIKKYITDNQYYFLLASLLESADKVANTASVYGAFLKHIKKSAQKEIIIEPAIFTINDNNHQVFNDDSNELIKKISGDILYLDPPYNARQYGANYHLLNTIAKYDTFTPKGKTGLRNYNKSSYCSKNSVKESFENLIKNSQFKYIFLSYNNEGLMNSSEIKSIMSKYGTYDLFSIDYQRFKADKENNRNHKASSTIEYLHFLEIK</sequence>
<dbReference type="RefSeq" id="WP_014938122.1">
    <property type="nucleotide sequence ID" value="NZ_CP011859.1"/>
</dbReference>
<dbReference type="EMBL" id="JAQZHK010000006">
    <property type="protein sequence ID" value="MDY3513223.1"/>
    <property type="molecule type" value="Genomic_DNA"/>
</dbReference>
<evidence type="ECO:0000313" key="7">
    <source>
        <dbReference type="EMBL" id="MCW0523995.1"/>
    </source>
</evidence>
<name>A0A1S7DR79_RIEAN</name>
<dbReference type="GO" id="GO:0009307">
    <property type="term" value="P:DNA restriction-modification system"/>
    <property type="evidence" value="ECO:0007669"/>
    <property type="project" value="InterPro"/>
</dbReference>
<dbReference type="Proteomes" id="UP001284033">
    <property type="component" value="Unassembled WGS sequence"/>
</dbReference>
<evidence type="ECO:0000256" key="2">
    <source>
        <dbReference type="ARBA" id="ARBA00022603"/>
    </source>
</evidence>
<evidence type="ECO:0000313" key="8">
    <source>
        <dbReference type="EMBL" id="MDY3513223.1"/>
    </source>
</evidence>
<evidence type="ECO:0000313" key="6">
    <source>
        <dbReference type="EMBL" id="AQY21551.1"/>
    </source>
</evidence>
<gene>
    <name evidence="6" type="primary">fokIM</name>
    <name evidence="6" type="ORF">AB406_0593</name>
    <name evidence="7" type="ORF">OKE68_06685</name>
    <name evidence="8" type="ORF">PG303_08360</name>
</gene>
<dbReference type="GO" id="GO:0009007">
    <property type="term" value="F:site-specific DNA-methyltransferase (adenine-specific) activity"/>
    <property type="evidence" value="ECO:0007669"/>
    <property type="project" value="UniProtKB-EC"/>
</dbReference>
<proteinExistence type="predicted"/>
<protein>
    <recommendedName>
        <fullName evidence="1">site-specific DNA-methyltransferase (adenine-specific)</fullName>
        <ecNumber evidence="1">2.1.1.72</ecNumber>
    </recommendedName>
</protein>
<dbReference type="EC" id="2.1.1.72" evidence="1"/>
<dbReference type="InterPro" id="IPR002052">
    <property type="entry name" value="DNA_methylase_N6_adenine_CS"/>
</dbReference>
<reference evidence="7" key="2">
    <citation type="submission" date="2022-10" db="EMBL/GenBank/DDBJ databases">
        <title>Sifting through the core-genome to identify putative cross-protective antigens against Riemerella anatipestifer.</title>
        <authorList>
            <person name="Zheng X."/>
            <person name="Zhang W."/>
        </authorList>
    </citation>
    <scope>NUCLEOTIDE SEQUENCE</scope>
    <source>
        <strain evidence="7">ZWRA178</strain>
    </source>
</reference>
<reference evidence="6 9" key="1">
    <citation type="submission" date="2015-06" db="EMBL/GenBank/DDBJ databases">
        <title>R. anatipestifer strain HXb2 is the most virulent strain so far, and the genome sequence would help us uncover the pathogenesis.</title>
        <authorList>
            <person name="Hu Q."/>
            <person name="Qi J."/>
            <person name="Bo H."/>
            <person name="Liu G."/>
            <person name="Tao M."/>
            <person name="Ding Y."/>
            <person name="Xue Y."/>
        </authorList>
    </citation>
    <scope>NUCLEOTIDE SEQUENCE [LARGE SCALE GENOMIC DNA]</scope>
    <source>
        <strain evidence="6 9">HXb2</strain>
    </source>
</reference>
<dbReference type="PROSITE" id="PS00092">
    <property type="entry name" value="N6_MTASE"/>
    <property type="match status" value="1"/>
</dbReference>
<comment type="catalytic activity">
    <reaction evidence="5">
        <text>a 2'-deoxyadenosine in DNA + S-adenosyl-L-methionine = an N(6)-methyl-2'-deoxyadenosine in DNA + S-adenosyl-L-homocysteine + H(+)</text>
        <dbReference type="Rhea" id="RHEA:15197"/>
        <dbReference type="Rhea" id="RHEA-COMP:12418"/>
        <dbReference type="Rhea" id="RHEA-COMP:12419"/>
        <dbReference type="ChEBI" id="CHEBI:15378"/>
        <dbReference type="ChEBI" id="CHEBI:57856"/>
        <dbReference type="ChEBI" id="CHEBI:59789"/>
        <dbReference type="ChEBI" id="CHEBI:90615"/>
        <dbReference type="ChEBI" id="CHEBI:90616"/>
        <dbReference type="EC" id="2.1.1.72"/>
    </reaction>
</comment>
<dbReference type="Proteomes" id="UP001207440">
    <property type="component" value="Unassembled WGS sequence"/>
</dbReference>
<dbReference type="AlphaFoldDB" id="A0A1S7DR79"/>
<dbReference type="EMBL" id="CP011859">
    <property type="protein sequence ID" value="AQY21551.1"/>
    <property type="molecule type" value="Genomic_DNA"/>
</dbReference>
<dbReference type="REBASE" id="266003">
    <property type="entry name" value="M1.Ran503ORF8430P"/>
</dbReference>
<dbReference type="Proteomes" id="UP000189883">
    <property type="component" value="Chromosome"/>
</dbReference>
<dbReference type="InterPro" id="IPR029063">
    <property type="entry name" value="SAM-dependent_MTases_sf"/>
</dbReference>
<keyword evidence="2 6" id="KW-0489">Methyltransferase</keyword>
<evidence type="ECO:0000256" key="5">
    <source>
        <dbReference type="ARBA" id="ARBA00047942"/>
    </source>
</evidence>
<evidence type="ECO:0000256" key="4">
    <source>
        <dbReference type="ARBA" id="ARBA00022691"/>
    </source>
</evidence>
<dbReference type="REBASE" id="192756">
    <property type="entry name" value="M2.RanHXbORF591P"/>
</dbReference>
<reference evidence="8" key="3">
    <citation type="submission" date="2023-01" db="EMBL/GenBank/DDBJ databases">
        <title>Genome-based studies on antimicrobial resistance profiles of Riemerella anatipestifer in China, 1994 to 2021.</title>
        <authorList>
            <person name="Yang Z."/>
            <person name="Zhu D."/>
        </authorList>
    </citation>
    <scope>NUCLEOTIDE SEQUENCE</scope>
    <source>
        <strain evidence="8">RCAD1218</strain>
    </source>
</reference>
<dbReference type="EMBL" id="JAOZYT010000035">
    <property type="protein sequence ID" value="MCW0523995.1"/>
    <property type="molecule type" value="Genomic_DNA"/>
</dbReference>
<dbReference type="PRINTS" id="PR00505">
    <property type="entry name" value="D12N6MTFRASE"/>
</dbReference>
<dbReference type="SUPFAM" id="SSF53335">
    <property type="entry name" value="S-adenosyl-L-methionine-dependent methyltransferases"/>
    <property type="match status" value="1"/>
</dbReference>
<organism evidence="6 9">
    <name type="scientific">Riemerella anatipestifer</name>
    <name type="common">Moraxella anatipestifer</name>
    <dbReference type="NCBI Taxonomy" id="34085"/>
    <lineage>
        <taxon>Bacteria</taxon>
        <taxon>Pseudomonadati</taxon>
        <taxon>Bacteroidota</taxon>
        <taxon>Flavobacteriia</taxon>
        <taxon>Flavobacteriales</taxon>
        <taxon>Weeksellaceae</taxon>
        <taxon>Riemerella</taxon>
    </lineage>
</organism>